<dbReference type="GO" id="GO:0004497">
    <property type="term" value="F:monooxygenase activity"/>
    <property type="evidence" value="ECO:0007669"/>
    <property type="project" value="TreeGrafter"/>
</dbReference>
<dbReference type="EMBL" id="BOPG01000063">
    <property type="protein sequence ID" value="GIJ61058.1"/>
    <property type="molecule type" value="Genomic_DNA"/>
</dbReference>
<dbReference type="PANTHER" id="PTHR43539:SF78">
    <property type="entry name" value="FLAVIN-CONTAINING MONOOXYGENASE"/>
    <property type="match status" value="1"/>
</dbReference>
<dbReference type="SUPFAM" id="SSF51905">
    <property type="entry name" value="FAD/NAD(P)-binding domain"/>
    <property type="match status" value="2"/>
</dbReference>
<protein>
    <submittedName>
        <fullName evidence="2">FAD-dependent oxidoreductase</fullName>
    </submittedName>
</protein>
<dbReference type="GO" id="GO:0050660">
    <property type="term" value="F:flavin adenine dinucleotide binding"/>
    <property type="evidence" value="ECO:0007669"/>
    <property type="project" value="TreeGrafter"/>
</dbReference>
<reference evidence="2" key="1">
    <citation type="submission" date="2021-01" db="EMBL/GenBank/DDBJ databases">
        <title>Whole genome shotgun sequence of Virgisporangium aurantiacum NBRC 16421.</title>
        <authorList>
            <person name="Komaki H."/>
            <person name="Tamura T."/>
        </authorList>
    </citation>
    <scope>NUCLEOTIDE SEQUENCE</scope>
    <source>
        <strain evidence="2">NBRC 16421</strain>
    </source>
</reference>
<gene>
    <name evidence="2" type="ORF">Vau01_085740</name>
</gene>
<accession>A0A8J3ZGQ3</accession>
<proteinExistence type="predicted"/>
<sequence length="404" mass="44448">MPERFTTVVIGAGHAGLAASHFLTARSIDHVVLERGEVANSWRTERWDSLRLLTPNWQSRLPGYGYDGGDPDGYMTMGEVIEFIDRFALVTAAPVRTGTTVTSVRRTDDGYLVTTDSGEIRCRTVVIASGACNTPVVPPLSAGVPADVEQVTPFDYRGPDKLADGGVLVVGGSATGVQLAHELRQSGRPVTLSIGEHVRMPRTYRGRDVLWWMDASGVWDQRYDEVDDLDRARRLPSPQLVGTPERRTLDLNALIDAGVEPVGRWATVRDGEALFSGGLRNLFSLADLKLRRLLDTFDAVDPATDPERPPPTRTPASPRWKLDLRSGEIRTIVWATGYRPDYAWLDVPVLDAKGRLRHDGGVVDSPGLYALGLPVLRRRKSTFIHGIESDAREVIDHLAAFIRG</sequence>
<comment type="caution">
    <text evidence="2">The sequence shown here is derived from an EMBL/GenBank/DDBJ whole genome shotgun (WGS) entry which is preliminary data.</text>
</comment>
<evidence type="ECO:0000313" key="3">
    <source>
        <dbReference type="Proteomes" id="UP000612585"/>
    </source>
</evidence>
<organism evidence="2 3">
    <name type="scientific">Virgisporangium aurantiacum</name>
    <dbReference type="NCBI Taxonomy" id="175570"/>
    <lineage>
        <taxon>Bacteria</taxon>
        <taxon>Bacillati</taxon>
        <taxon>Actinomycetota</taxon>
        <taxon>Actinomycetes</taxon>
        <taxon>Micromonosporales</taxon>
        <taxon>Micromonosporaceae</taxon>
        <taxon>Virgisporangium</taxon>
    </lineage>
</organism>
<evidence type="ECO:0000256" key="1">
    <source>
        <dbReference type="ARBA" id="ARBA00023002"/>
    </source>
</evidence>
<evidence type="ECO:0000313" key="2">
    <source>
        <dbReference type="EMBL" id="GIJ61058.1"/>
    </source>
</evidence>
<dbReference type="PRINTS" id="PR00411">
    <property type="entry name" value="PNDRDTASEI"/>
</dbReference>
<dbReference type="PRINTS" id="PR00368">
    <property type="entry name" value="FADPNR"/>
</dbReference>
<dbReference type="Gene3D" id="3.50.50.60">
    <property type="entry name" value="FAD/NAD(P)-binding domain"/>
    <property type="match status" value="1"/>
</dbReference>
<dbReference type="AlphaFoldDB" id="A0A8J3ZGQ3"/>
<name>A0A8J3ZGQ3_9ACTN</name>
<dbReference type="InterPro" id="IPR050982">
    <property type="entry name" value="Auxin_biosynth/cation_transpt"/>
</dbReference>
<dbReference type="Proteomes" id="UP000612585">
    <property type="component" value="Unassembled WGS sequence"/>
</dbReference>
<dbReference type="Pfam" id="PF13738">
    <property type="entry name" value="Pyr_redox_3"/>
    <property type="match status" value="1"/>
</dbReference>
<keyword evidence="3" id="KW-1185">Reference proteome</keyword>
<dbReference type="InterPro" id="IPR036188">
    <property type="entry name" value="FAD/NAD-bd_sf"/>
</dbReference>
<dbReference type="PANTHER" id="PTHR43539">
    <property type="entry name" value="FLAVIN-BINDING MONOOXYGENASE-LIKE PROTEIN (AFU_ORTHOLOGUE AFUA_4G09220)"/>
    <property type="match status" value="1"/>
</dbReference>
<keyword evidence="1" id="KW-0560">Oxidoreductase</keyword>
<dbReference type="RefSeq" id="WP_239152302.1">
    <property type="nucleotide sequence ID" value="NZ_BOPG01000063.1"/>
</dbReference>